<comment type="caution">
    <text evidence="1">The sequence shown here is derived from an EMBL/GenBank/DDBJ whole genome shotgun (WGS) entry which is preliminary data.</text>
</comment>
<organism evidence="1 2">
    <name type="scientific">Mycena chlorophos</name>
    <name type="common">Agaric fungus</name>
    <name type="synonym">Agaricus chlorophos</name>
    <dbReference type="NCBI Taxonomy" id="658473"/>
    <lineage>
        <taxon>Eukaryota</taxon>
        <taxon>Fungi</taxon>
        <taxon>Dikarya</taxon>
        <taxon>Basidiomycota</taxon>
        <taxon>Agaricomycotina</taxon>
        <taxon>Agaricomycetes</taxon>
        <taxon>Agaricomycetidae</taxon>
        <taxon>Agaricales</taxon>
        <taxon>Marasmiineae</taxon>
        <taxon>Mycenaceae</taxon>
        <taxon>Mycena</taxon>
    </lineage>
</organism>
<gene>
    <name evidence="1" type="ORF">HMN09_00690400</name>
</gene>
<proteinExistence type="predicted"/>
<accession>A0A8H6W9U0</accession>
<protein>
    <recommendedName>
        <fullName evidence="3">Lipid droplet-associated perilipin protein</fullName>
    </recommendedName>
</protein>
<reference evidence="1" key="1">
    <citation type="submission" date="2020-05" db="EMBL/GenBank/DDBJ databases">
        <title>Mycena genomes resolve the evolution of fungal bioluminescence.</title>
        <authorList>
            <person name="Tsai I.J."/>
        </authorList>
    </citation>
    <scope>NUCLEOTIDE SEQUENCE</scope>
    <source>
        <strain evidence="1">110903Hualien_Pintung</strain>
    </source>
</reference>
<dbReference type="OrthoDB" id="376826at2759"/>
<evidence type="ECO:0000313" key="1">
    <source>
        <dbReference type="EMBL" id="KAF7308416.1"/>
    </source>
</evidence>
<name>A0A8H6W9U0_MYCCL</name>
<sequence>MATSTVPMPSDNKNVSVLDRVSSIPLVAYSVQQMSTMLASNRYTATPYSTAKDLSVSAYSYAAPLQVHLAPLLASADSYANKAVDAVQTRYPYPFEAQPEDVSTYVRERSASVTKMVEDTRESANKAIETRITNPAKEAAIGIDSRLTPIVDYIEKTAAKNLNTPVPAETQYQVQRVFELSKNVTGQLYDYSAHTVLVQRASQTAASITELAQSAGARVDSLSNRLIGELDSIRTSLVATGATVQSHTAAASQELNGTITVLRDILSTPNISVSEKVNRVAQEVQWRVQPLLSRLMPQPRRQEMANGNAQ</sequence>
<dbReference type="Proteomes" id="UP000613580">
    <property type="component" value="Unassembled WGS sequence"/>
</dbReference>
<evidence type="ECO:0000313" key="2">
    <source>
        <dbReference type="Proteomes" id="UP000613580"/>
    </source>
</evidence>
<dbReference type="AlphaFoldDB" id="A0A8H6W9U0"/>
<keyword evidence="2" id="KW-1185">Reference proteome</keyword>
<evidence type="ECO:0008006" key="3">
    <source>
        <dbReference type="Google" id="ProtNLM"/>
    </source>
</evidence>
<dbReference type="EMBL" id="JACAZE010000008">
    <property type="protein sequence ID" value="KAF7308416.1"/>
    <property type="molecule type" value="Genomic_DNA"/>
</dbReference>